<dbReference type="Gene3D" id="2.30.30.910">
    <property type="match status" value="1"/>
</dbReference>
<proteinExistence type="predicted"/>
<protein>
    <submittedName>
        <fullName evidence="4">Putative Basal-body rod modification protein flgD</fullName>
    </submittedName>
</protein>
<evidence type="ECO:0000313" key="4">
    <source>
        <dbReference type="EMBL" id="CBH96066.1"/>
    </source>
</evidence>
<keyword evidence="1" id="KW-1005">Bacterial flagellum biogenesis</keyword>
<name>E6PMB4_9ZZZZ</name>
<feature type="domain" description="FlgD/Vpr Ig-like" evidence="2">
    <location>
        <begin position="108"/>
        <end position="183"/>
    </location>
</feature>
<evidence type="ECO:0000259" key="2">
    <source>
        <dbReference type="Pfam" id="PF13860"/>
    </source>
</evidence>
<accession>E6PMB4</accession>
<dbReference type="InterPro" id="IPR005648">
    <property type="entry name" value="FlgD"/>
</dbReference>
<comment type="caution">
    <text evidence="4">The sequence shown here is derived from an EMBL/GenBank/DDBJ whole genome shotgun (WGS) entry which is preliminary data.</text>
</comment>
<feature type="domain" description="FlgD Tudor-like" evidence="3">
    <location>
        <begin position="89"/>
        <end position="226"/>
    </location>
</feature>
<dbReference type="AlphaFoldDB" id="E6PMB4"/>
<organism evidence="4">
    <name type="scientific">mine drainage metagenome</name>
    <dbReference type="NCBI Taxonomy" id="410659"/>
    <lineage>
        <taxon>unclassified sequences</taxon>
        <taxon>metagenomes</taxon>
        <taxon>ecological metagenomes</taxon>
    </lineage>
</organism>
<dbReference type="InterPro" id="IPR025963">
    <property type="entry name" value="FLgD_Tudor"/>
</dbReference>
<dbReference type="InterPro" id="IPR025965">
    <property type="entry name" value="FlgD/Vpr_Ig-like"/>
</dbReference>
<evidence type="ECO:0000256" key="1">
    <source>
        <dbReference type="ARBA" id="ARBA00022795"/>
    </source>
</evidence>
<dbReference type="EMBL" id="CABM01000017">
    <property type="protein sequence ID" value="CBH96066.1"/>
    <property type="molecule type" value="Genomic_DNA"/>
</dbReference>
<gene>
    <name evidence="4" type="ORF">CARN2_1055</name>
</gene>
<dbReference type="Pfam" id="PF13861">
    <property type="entry name" value="FLgD_tudor"/>
    <property type="match status" value="1"/>
</dbReference>
<dbReference type="GO" id="GO:0044781">
    <property type="term" value="P:bacterial-type flagellum organization"/>
    <property type="evidence" value="ECO:0007669"/>
    <property type="project" value="UniProtKB-KW"/>
</dbReference>
<evidence type="ECO:0000259" key="3">
    <source>
        <dbReference type="Pfam" id="PF13861"/>
    </source>
</evidence>
<dbReference type="Pfam" id="PF03963">
    <property type="entry name" value="FlgD"/>
    <property type="match status" value="1"/>
</dbReference>
<dbReference type="Pfam" id="PF13860">
    <property type="entry name" value="FlgD_ig"/>
    <property type="match status" value="1"/>
</dbReference>
<reference evidence="4" key="1">
    <citation type="submission" date="2009-10" db="EMBL/GenBank/DDBJ databases">
        <title>Diversity of trophic interactions inside an arsenic-rich microbial ecosystem.</title>
        <authorList>
            <person name="Bertin P.N."/>
            <person name="Heinrich-Salmeron A."/>
            <person name="Pelletier E."/>
            <person name="Goulhen-Chollet F."/>
            <person name="Arsene-Ploetze F."/>
            <person name="Gallien S."/>
            <person name="Calteau A."/>
            <person name="Vallenet D."/>
            <person name="Casiot C."/>
            <person name="Chane-Woon-Ming B."/>
            <person name="Giloteaux L."/>
            <person name="Barakat M."/>
            <person name="Bonnefoy V."/>
            <person name="Bruneel O."/>
            <person name="Chandler M."/>
            <person name="Cleiss J."/>
            <person name="Duran R."/>
            <person name="Elbaz-Poulichet F."/>
            <person name="Fonknechten N."/>
            <person name="Lauga B."/>
            <person name="Mornico D."/>
            <person name="Ortet P."/>
            <person name="Schaeffer C."/>
            <person name="Siguier P."/>
            <person name="Alexander Thil Smith A."/>
            <person name="Van Dorsselaer A."/>
            <person name="Weissenbach J."/>
            <person name="Medigue C."/>
            <person name="Le Paslier D."/>
        </authorList>
    </citation>
    <scope>NUCLEOTIDE SEQUENCE</scope>
</reference>
<sequence>MSIPSIGSNAFLSSLQTSGSSGTSASGVSGLSNVNTFYNLLVTQLTNQDPLNPMSNSDLSAQLAQFSTASGVQSIQQSMAALTAQLAQSQGLQAANLVGQNVVFDNNSVSLGASGGTAGGFTLANAAQNVQVQIQNSAGQVIQTLQLGALPTGVQTFNWNGTDSSGKPAPAGNYSFNVQATDSGGQSVAAIPFGTGKVQSVYLNASSGPALQIQGQSGTIPLASIQGVM</sequence>
<dbReference type="Gene3D" id="2.60.40.4070">
    <property type="match status" value="1"/>
</dbReference>